<evidence type="ECO:0000259" key="11">
    <source>
        <dbReference type="PROSITE" id="PS51755"/>
    </source>
</evidence>
<evidence type="ECO:0000256" key="5">
    <source>
        <dbReference type="ARBA" id="ARBA00023125"/>
    </source>
</evidence>
<dbReference type="AlphaFoldDB" id="Q01RV3"/>
<evidence type="ECO:0000313" key="12">
    <source>
        <dbReference type="EMBL" id="ABJ87617.1"/>
    </source>
</evidence>
<dbReference type="PROSITE" id="PS51755">
    <property type="entry name" value="OMPR_PHOB"/>
    <property type="match status" value="1"/>
</dbReference>
<keyword evidence="2 8" id="KW-0597">Phosphoprotein</keyword>
<dbReference type="SMART" id="SM00862">
    <property type="entry name" value="Trans_reg_C"/>
    <property type="match status" value="1"/>
</dbReference>
<dbReference type="GO" id="GO:0000976">
    <property type="term" value="F:transcription cis-regulatory region binding"/>
    <property type="evidence" value="ECO:0007669"/>
    <property type="project" value="TreeGrafter"/>
</dbReference>
<gene>
    <name evidence="12" type="ordered locus">Acid_6696</name>
</gene>
<dbReference type="EMBL" id="CP000473">
    <property type="protein sequence ID" value="ABJ87617.1"/>
    <property type="molecule type" value="Genomic_DNA"/>
</dbReference>
<dbReference type="PROSITE" id="PS50110">
    <property type="entry name" value="RESPONSE_REGULATORY"/>
    <property type="match status" value="1"/>
</dbReference>
<dbReference type="GO" id="GO:0005829">
    <property type="term" value="C:cytosol"/>
    <property type="evidence" value="ECO:0007669"/>
    <property type="project" value="TreeGrafter"/>
</dbReference>
<evidence type="ECO:0000256" key="8">
    <source>
        <dbReference type="PROSITE-ProRule" id="PRU00169"/>
    </source>
</evidence>
<dbReference type="Gene3D" id="1.10.10.10">
    <property type="entry name" value="Winged helix-like DNA-binding domain superfamily/Winged helix DNA-binding domain"/>
    <property type="match status" value="1"/>
</dbReference>
<dbReference type="GO" id="GO:0000156">
    <property type="term" value="F:phosphorelay response regulator activity"/>
    <property type="evidence" value="ECO:0007669"/>
    <property type="project" value="TreeGrafter"/>
</dbReference>
<dbReference type="HOGENOM" id="CLU_000445_30_4_0"/>
<evidence type="ECO:0000256" key="2">
    <source>
        <dbReference type="ARBA" id="ARBA00022553"/>
    </source>
</evidence>
<reference evidence="12" key="1">
    <citation type="submission" date="2006-10" db="EMBL/GenBank/DDBJ databases">
        <title>Complete sequence of Solibacter usitatus Ellin6076.</title>
        <authorList>
            <consortium name="US DOE Joint Genome Institute"/>
            <person name="Copeland A."/>
            <person name="Lucas S."/>
            <person name="Lapidus A."/>
            <person name="Barry K."/>
            <person name="Detter J.C."/>
            <person name="Glavina del Rio T."/>
            <person name="Hammon N."/>
            <person name="Israni S."/>
            <person name="Dalin E."/>
            <person name="Tice H."/>
            <person name="Pitluck S."/>
            <person name="Thompson L.S."/>
            <person name="Brettin T."/>
            <person name="Bruce D."/>
            <person name="Han C."/>
            <person name="Tapia R."/>
            <person name="Gilna P."/>
            <person name="Schmutz J."/>
            <person name="Larimer F."/>
            <person name="Land M."/>
            <person name="Hauser L."/>
            <person name="Kyrpides N."/>
            <person name="Mikhailova N."/>
            <person name="Janssen P.H."/>
            <person name="Kuske C.R."/>
            <person name="Richardson P."/>
        </authorList>
    </citation>
    <scope>NUCLEOTIDE SEQUENCE</scope>
    <source>
        <strain evidence="12">Ellin6076</strain>
    </source>
</reference>
<dbReference type="FunFam" id="3.40.50.2300:FF:000001">
    <property type="entry name" value="DNA-binding response regulator PhoB"/>
    <property type="match status" value="1"/>
</dbReference>
<dbReference type="Pfam" id="PF00072">
    <property type="entry name" value="Response_reg"/>
    <property type="match status" value="1"/>
</dbReference>
<dbReference type="STRING" id="234267.Acid_6696"/>
<feature type="modified residue" description="4-aspartylphosphate" evidence="8">
    <location>
        <position position="63"/>
    </location>
</feature>
<accession>Q01RV3</accession>
<dbReference type="Gene3D" id="3.40.50.2300">
    <property type="match status" value="1"/>
</dbReference>
<dbReference type="CDD" id="cd00383">
    <property type="entry name" value="trans_reg_C"/>
    <property type="match status" value="1"/>
</dbReference>
<dbReference type="CDD" id="cd17574">
    <property type="entry name" value="REC_OmpR"/>
    <property type="match status" value="1"/>
</dbReference>
<feature type="domain" description="Response regulatory" evidence="10">
    <location>
        <begin position="14"/>
        <end position="128"/>
    </location>
</feature>
<feature type="domain" description="OmpR/PhoB-type" evidence="11">
    <location>
        <begin position="136"/>
        <end position="235"/>
    </location>
</feature>
<dbReference type="PANTHER" id="PTHR48111:SF21">
    <property type="entry name" value="DNA-BINDING DUAL MASTER TRANSCRIPTIONAL REGULATOR RPAA"/>
    <property type="match status" value="1"/>
</dbReference>
<proteinExistence type="predicted"/>
<dbReference type="InParanoid" id="Q01RV3"/>
<evidence type="ECO:0000259" key="10">
    <source>
        <dbReference type="PROSITE" id="PS50110"/>
    </source>
</evidence>
<dbReference type="FunFam" id="1.10.10.10:FF:000018">
    <property type="entry name" value="DNA-binding response regulator ResD"/>
    <property type="match status" value="1"/>
</dbReference>
<dbReference type="SMART" id="SM00448">
    <property type="entry name" value="REC"/>
    <property type="match status" value="1"/>
</dbReference>
<organism evidence="12">
    <name type="scientific">Solibacter usitatus (strain Ellin6076)</name>
    <dbReference type="NCBI Taxonomy" id="234267"/>
    <lineage>
        <taxon>Bacteria</taxon>
        <taxon>Pseudomonadati</taxon>
        <taxon>Acidobacteriota</taxon>
        <taxon>Terriglobia</taxon>
        <taxon>Bryobacterales</taxon>
        <taxon>Solibacteraceae</taxon>
        <taxon>Candidatus Solibacter</taxon>
    </lineage>
</organism>
<dbReference type="eggNOG" id="COG0745">
    <property type="taxonomic scope" value="Bacteria"/>
</dbReference>
<evidence type="ECO:0000256" key="3">
    <source>
        <dbReference type="ARBA" id="ARBA00023012"/>
    </source>
</evidence>
<dbReference type="InterPro" id="IPR039420">
    <property type="entry name" value="WalR-like"/>
</dbReference>
<name>Q01RV3_SOLUE</name>
<dbReference type="InterPro" id="IPR001789">
    <property type="entry name" value="Sig_transdc_resp-reg_receiver"/>
</dbReference>
<dbReference type="InterPro" id="IPR001867">
    <property type="entry name" value="OmpR/PhoB-type_DNA-bd"/>
</dbReference>
<comment type="function">
    <text evidence="7">This protein is a positive regulator for the phosphate regulon. Transcription of this operon is positively regulated by PhoB and PhoR when phosphate is limited.</text>
</comment>
<keyword evidence="6" id="KW-0804">Transcription</keyword>
<dbReference type="GO" id="GO:0006355">
    <property type="term" value="P:regulation of DNA-templated transcription"/>
    <property type="evidence" value="ECO:0007669"/>
    <property type="project" value="InterPro"/>
</dbReference>
<keyword evidence="3" id="KW-0902">Two-component regulatory system</keyword>
<dbReference type="InterPro" id="IPR036388">
    <property type="entry name" value="WH-like_DNA-bd_sf"/>
</dbReference>
<dbReference type="KEGG" id="sus:Acid_6696"/>
<dbReference type="GO" id="GO:0032993">
    <property type="term" value="C:protein-DNA complex"/>
    <property type="evidence" value="ECO:0007669"/>
    <property type="project" value="TreeGrafter"/>
</dbReference>
<keyword evidence="4" id="KW-0805">Transcription regulation</keyword>
<sequence>MSDRLQFKLPPMQTILVIDDDESLRDTIVVMLEQEGFRAVQAGDGRDGFEKAITTKPDLVLVDLRLPGMSGTEICKQLRAARVATPIIVLSAMDDELDKVLLLEIGADDYVVKPFGTRELTARIRAVLRRASTDARKVMHFSEVEVDFERRVVKRKGEDLKLTPAEYNLLTYFLHNPDRPLTRDMILNSVWGYEFFPNTRTVDAHVVKLRQKLEPDPNTPKHFLTVHGVGYRFIP</sequence>
<evidence type="ECO:0000256" key="6">
    <source>
        <dbReference type="ARBA" id="ARBA00023163"/>
    </source>
</evidence>
<keyword evidence="5 9" id="KW-0238">DNA-binding</keyword>
<evidence type="ECO:0000256" key="4">
    <source>
        <dbReference type="ARBA" id="ARBA00023015"/>
    </source>
</evidence>
<protein>
    <recommendedName>
        <fullName evidence="1">Phosphate regulon transcriptional regulatory protein PhoB</fullName>
    </recommendedName>
</protein>
<evidence type="ECO:0000256" key="9">
    <source>
        <dbReference type="PROSITE-ProRule" id="PRU01091"/>
    </source>
</evidence>
<dbReference type="Pfam" id="PF00486">
    <property type="entry name" value="Trans_reg_C"/>
    <property type="match status" value="1"/>
</dbReference>
<dbReference type="Gene3D" id="6.10.250.690">
    <property type="match status" value="1"/>
</dbReference>
<evidence type="ECO:0000256" key="7">
    <source>
        <dbReference type="ARBA" id="ARBA00024735"/>
    </source>
</evidence>
<evidence type="ECO:0000256" key="1">
    <source>
        <dbReference type="ARBA" id="ARBA00013332"/>
    </source>
</evidence>
<dbReference type="PANTHER" id="PTHR48111">
    <property type="entry name" value="REGULATOR OF RPOS"/>
    <property type="match status" value="1"/>
</dbReference>
<dbReference type="SUPFAM" id="SSF52172">
    <property type="entry name" value="CheY-like"/>
    <property type="match status" value="1"/>
</dbReference>
<feature type="DNA-binding region" description="OmpR/PhoB-type" evidence="9">
    <location>
        <begin position="136"/>
        <end position="235"/>
    </location>
</feature>
<dbReference type="InterPro" id="IPR011006">
    <property type="entry name" value="CheY-like_superfamily"/>
</dbReference>